<dbReference type="PANTHER" id="PTHR11183">
    <property type="entry name" value="GLYCOGENIN SUBFAMILY MEMBER"/>
    <property type="match status" value="1"/>
</dbReference>
<evidence type="ECO:0000256" key="13">
    <source>
        <dbReference type="ARBA" id="ARBA00057883"/>
    </source>
</evidence>
<evidence type="ECO:0000256" key="10">
    <source>
        <dbReference type="ARBA" id="ARBA00038934"/>
    </source>
</evidence>
<evidence type="ECO:0000256" key="4">
    <source>
        <dbReference type="ARBA" id="ARBA00022679"/>
    </source>
</evidence>
<dbReference type="EC" id="2.4.1.186" evidence="10"/>
<dbReference type="Gene3D" id="3.90.550.10">
    <property type="entry name" value="Spore Coat Polysaccharide Biosynthesis Protein SpsA, Chain A"/>
    <property type="match status" value="2"/>
</dbReference>
<dbReference type="Pfam" id="PF01501">
    <property type="entry name" value="Glyco_transf_8"/>
    <property type="match status" value="1"/>
</dbReference>
<reference evidence="16" key="1">
    <citation type="submission" date="2016-10" db="EMBL/GenBank/DDBJ databases">
        <authorList>
            <person name="Jeantristanb JTB J.-T."/>
            <person name="Ricardo R."/>
        </authorList>
    </citation>
    <scope>NUCLEOTIDE SEQUENCE [LARGE SCALE GENOMIC DNA]</scope>
</reference>
<gene>
    <name evidence="15" type="ORF">BZ3500_MVSOF-1268-A1-R1_CHR7-1G09229</name>
</gene>
<evidence type="ECO:0000256" key="1">
    <source>
        <dbReference type="ARBA" id="ARBA00001936"/>
    </source>
</evidence>
<evidence type="ECO:0000256" key="9">
    <source>
        <dbReference type="ARBA" id="ARBA00038162"/>
    </source>
</evidence>
<dbReference type="InterPro" id="IPR050587">
    <property type="entry name" value="GNT1/Glycosyltrans_8"/>
</dbReference>
<organism evidence="15 16">
    <name type="scientific">Microbotryum saponariae</name>
    <dbReference type="NCBI Taxonomy" id="289078"/>
    <lineage>
        <taxon>Eukaryota</taxon>
        <taxon>Fungi</taxon>
        <taxon>Dikarya</taxon>
        <taxon>Basidiomycota</taxon>
        <taxon>Pucciniomycotina</taxon>
        <taxon>Microbotryomycetes</taxon>
        <taxon>Microbotryales</taxon>
        <taxon>Microbotryaceae</taxon>
        <taxon>Microbotryum</taxon>
    </lineage>
</organism>
<evidence type="ECO:0000256" key="12">
    <source>
        <dbReference type="ARBA" id="ARBA00052293"/>
    </source>
</evidence>
<evidence type="ECO:0000313" key="16">
    <source>
        <dbReference type="Proteomes" id="UP000249723"/>
    </source>
</evidence>
<comment type="catalytic activity">
    <reaction evidence="11">
        <text>[1,4-alpha-D-glucosyl](n)-L-tyrosyl-[glycogenin] + UDP-alpha-D-glucose = [1,4-alpha-D-glucosyl](n+1)-L-tyrosyl-[glycogenin] + UDP + H(+)</text>
        <dbReference type="Rhea" id="RHEA:56560"/>
        <dbReference type="Rhea" id="RHEA-COMP:14606"/>
        <dbReference type="Rhea" id="RHEA-COMP:14607"/>
        <dbReference type="ChEBI" id="CHEBI:15378"/>
        <dbReference type="ChEBI" id="CHEBI:58223"/>
        <dbReference type="ChEBI" id="CHEBI:58885"/>
        <dbReference type="ChEBI" id="CHEBI:140574"/>
        <dbReference type="EC" id="2.4.1.186"/>
    </reaction>
</comment>
<feature type="compositionally biased region" description="Acidic residues" evidence="14">
    <location>
        <begin position="626"/>
        <end position="645"/>
    </location>
</feature>
<feature type="region of interest" description="Disordered" evidence="14">
    <location>
        <begin position="828"/>
        <end position="851"/>
    </location>
</feature>
<dbReference type="FunFam" id="3.90.550.10:FF:000092">
    <property type="entry name" value="Glycogenin 2"/>
    <property type="match status" value="1"/>
</dbReference>
<evidence type="ECO:0000256" key="7">
    <source>
        <dbReference type="ARBA" id="ARBA00023180"/>
    </source>
</evidence>
<dbReference type="InterPro" id="IPR029044">
    <property type="entry name" value="Nucleotide-diphossugar_trans"/>
</dbReference>
<evidence type="ECO:0000256" key="5">
    <source>
        <dbReference type="ARBA" id="ARBA00022723"/>
    </source>
</evidence>
<feature type="compositionally biased region" description="Gly residues" evidence="14">
    <location>
        <begin position="832"/>
        <end position="844"/>
    </location>
</feature>
<keyword evidence="16" id="KW-1185">Reference proteome</keyword>
<keyword evidence="3" id="KW-0963">Cytoplasm</keyword>
<evidence type="ECO:0000256" key="14">
    <source>
        <dbReference type="SAM" id="MobiDB-lite"/>
    </source>
</evidence>
<proteinExistence type="inferred from homology"/>
<feature type="region of interest" description="Disordered" evidence="14">
    <location>
        <begin position="480"/>
        <end position="770"/>
    </location>
</feature>
<sequence length="851" mass="92121">MTAPRSTMGLTTGTGTDQVSKAFVTLLTSDSYLPGCLTMINSLLNVEGAKGRADYETVCLVTPATVGHVAIKALHKVFDQVIGVAEITTRSWHELALLGELLLSLLLLSHRQGYSARPRMSALDPDPNARGPCEPIAMPQPAAELESRIRSLRDTGFLRTADWRRHALNPNSVPPRSLKHVIVRMTLYRSYAEGRKDLAASLTKLHLWRLTKYNKIVFLDADTLILRPLTPLFDLDVEFAAAPDSGWPDSFNSGVFLAKPSSATFDSLIEMMDHKGTWDGGDQGLLNDHFPNWYRLKYTYNVTPSAYYTYALAFRRHGHDVSVLHFIGKNKPWHRGTRGTAMLEESTTDYYNLVGLWYDVYERHYGRSLTSDVADKVVAPPAFQSKFSMLQPHQPTPASTKKLVASTSRSGIDSPPKLDWDPAVNPPPTTDYQMREAITARYDSVWDEPARKQKIRFQPPSSYPNVPPSTHEWYKDVMQKKPDPSAVKPVFPWEQPKVSTRPSQPPSPVRAPTRAFPPTPSGSPPREAPNGFQPRQSYTNAWDNVPGIDRYAKSLAKATKRREISIDATKDAKGSTGSAIFGSGSGPRSGSSDSSTKGDNGLGGRQSSLAELKPYNSRSDASSRDGDDEDDDDDEMTSGNDDEEVDRPRINYRRSSSYGSSSWGQSGASSPTTARSGSTLLGSGETAPSAAMSTSASANSPPKTKRFVPLMPRLGRAASSEVPVHHQPAHQSAAPLKSALRGGHSTGHSAPSASGGIPYVPAPSPRLGPQAIRNSTAARLTSAGSGVGDGPPVVRATRVFSPETDTGVVKQQRLAALQRFVENFEATNGNGSAAGGPRGGGAGSAGTWRFG</sequence>
<comment type="cofactor">
    <cofactor evidence="1">
        <name>Mn(2+)</name>
        <dbReference type="ChEBI" id="CHEBI:29035"/>
    </cofactor>
</comment>
<comment type="catalytic activity">
    <reaction evidence="12">
        <text>L-tyrosyl-[glycogenin] + UDP-alpha-D-glucose = alpha-D-glucosyl-L-tyrosyl-[glycogenin] + UDP + H(+)</text>
        <dbReference type="Rhea" id="RHEA:23360"/>
        <dbReference type="Rhea" id="RHEA-COMP:14604"/>
        <dbReference type="Rhea" id="RHEA-COMP:14605"/>
        <dbReference type="ChEBI" id="CHEBI:15378"/>
        <dbReference type="ChEBI" id="CHEBI:46858"/>
        <dbReference type="ChEBI" id="CHEBI:58223"/>
        <dbReference type="ChEBI" id="CHEBI:58885"/>
        <dbReference type="ChEBI" id="CHEBI:140573"/>
        <dbReference type="EC" id="2.4.1.186"/>
    </reaction>
</comment>
<evidence type="ECO:0000256" key="3">
    <source>
        <dbReference type="ARBA" id="ARBA00022490"/>
    </source>
</evidence>
<keyword evidence="5" id="KW-0479">Metal-binding</keyword>
<comment type="function">
    <text evidence="13">Self-glucosylating initiator of glycogen synthesis. It catalyzes the formation of a short alpha (1,4)-glucosyl chain covalently attached via a glucose 1-O-tyrosyl linkage to internal tyrosine residues and these chains act as primers for the elongation reaction catalyzed by glycogen synthase.</text>
</comment>
<dbReference type="SUPFAM" id="SSF53448">
    <property type="entry name" value="Nucleotide-diphospho-sugar transferases"/>
    <property type="match status" value="1"/>
</dbReference>
<feature type="region of interest" description="Disordered" evidence="14">
    <location>
        <begin position="389"/>
        <end position="431"/>
    </location>
</feature>
<dbReference type="GO" id="GO:0046872">
    <property type="term" value="F:metal ion binding"/>
    <property type="evidence" value="ECO:0007669"/>
    <property type="project" value="UniProtKB-KW"/>
</dbReference>
<dbReference type="InterPro" id="IPR002495">
    <property type="entry name" value="Glyco_trans_8"/>
</dbReference>
<feature type="region of interest" description="Disordered" evidence="14">
    <location>
        <begin position="452"/>
        <end position="471"/>
    </location>
</feature>
<keyword evidence="7" id="KW-0325">Glycoprotein</keyword>
<feature type="compositionally biased region" description="Polar residues" evidence="14">
    <location>
        <begin position="389"/>
        <end position="411"/>
    </location>
</feature>
<dbReference type="EMBL" id="FMWP01000127">
    <property type="protein sequence ID" value="SDA03038.1"/>
    <property type="molecule type" value="Genomic_DNA"/>
</dbReference>
<accession>A0A2X0MVZ7</accession>
<evidence type="ECO:0000256" key="8">
    <source>
        <dbReference type="ARBA" id="ARBA00023211"/>
    </source>
</evidence>
<keyword evidence="8" id="KW-0464">Manganese</keyword>
<dbReference type="OrthoDB" id="2014201at2759"/>
<feature type="compositionally biased region" description="Low complexity" evidence="14">
    <location>
        <begin position="586"/>
        <end position="599"/>
    </location>
</feature>
<keyword evidence="6" id="KW-0320">Glycogen biosynthesis</keyword>
<dbReference type="GO" id="GO:0005978">
    <property type="term" value="P:glycogen biosynthetic process"/>
    <property type="evidence" value="ECO:0007669"/>
    <property type="project" value="UniProtKB-KW"/>
</dbReference>
<feature type="compositionally biased region" description="Basic and acidic residues" evidence="14">
    <location>
        <begin position="561"/>
        <end position="573"/>
    </location>
</feature>
<evidence type="ECO:0000256" key="6">
    <source>
        <dbReference type="ARBA" id="ARBA00023056"/>
    </source>
</evidence>
<protein>
    <recommendedName>
        <fullName evidence="10">glycogenin glucosyltransferase</fullName>
        <ecNumber evidence="10">2.4.1.186</ecNumber>
    </recommendedName>
</protein>
<feature type="compositionally biased region" description="Low complexity" evidence="14">
    <location>
        <begin position="687"/>
        <end position="702"/>
    </location>
</feature>
<name>A0A2X0MVZ7_9BASI</name>
<feature type="compositionally biased region" description="Pro residues" evidence="14">
    <location>
        <begin position="503"/>
        <end position="527"/>
    </location>
</feature>
<dbReference type="AlphaFoldDB" id="A0A2X0MVZ7"/>
<evidence type="ECO:0000256" key="2">
    <source>
        <dbReference type="ARBA" id="ARBA00004496"/>
    </source>
</evidence>
<keyword evidence="4" id="KW-0808">Transferase</keyword>
<feature type="compositionally biased region" description="Low complexity" evidence="14">
    <location>
        <begin position="655"/>
        <end position="670"/>
    </location>
</feature>
<evidence type="ECO:0000256" key="11">
    <source>
        <dbReference type="ARBA" id="ARBA00050886"/>
    </source>
</evidence>
<comment type="similarity">
    <text evidence="9">Belongs to the glycosyltransferase 8 family. Glycogenin subfamily.</text>
</comment>
<dbReference type="STRING" id="289078.A0A2X0MVZ7"/>
<feature type="compositionally biased region" description="Polar residues" evidence="14">
    <location>
        <begin position="533"/>
        <end position="542"/>
    </location>
</feature>
<evidence type="ECO:0000313" key="15">
    <source>
        <dbReference type="EMBL" id="SDA03038.1"/>
    </source>
</evidence>
<dbReference type="CDD" id="cd02537">
    <property type="entry name" value="GT8_Glycogenin"/>
    <property type="match status" value="1"/>
</dbReference>
<comment type="subcellular location">
    <subcellularLocation>
        <location evidence="2">Cytoplasm</location>
    </subcellularLocation>
</comment>
<dbReference type="GO" id="GO:0008466">
    <property type="term" value="F:glycogenin glucosyltransferase activity"/>
    <property type="evidence" value="ECO:0007669"/>
    <property type="project" value="UniProtKB-EC"/>
</dbReference>
<dbReference type="GO" id="GO:0005737">
    <property type="term" value="C:cytoplasm"/>
    <property type="evidence" value="ECO:0007669"/>
    <property type="project" value="UniProtKB-SubCell"/>
</dbReference>
<feature type="compositionally biased region" description="Polar residues" evidence="14">
    <location>
        <begin position="671"/>
        <end position="681"/>
    </location>
</feature>
<dbReference type="Proteomes" id="UP000249723">
    <property type="component" value="Unassembled WGS sequence"/>
</dbReference>